<evidence type="ECO:0000313" key="6">
    <source>
        <dbReference type="Proteomes" id="UP001303373"/>
    </source>
</evidence>
<dbReference type="GO" id="GO:0005737">
    <property type="term" value="C:cytoplasm"/>
    <property type="evidence" value="ECO:0007669"/>
    <property type="project" value="UniProtKB-SubCell"/>
</dbReference>
<reference evidence="5 6" key="1">
    <citation type="submission" date="2023-11" db="EMBL/GenBank/DDBJ databases">
        <title>An acidophilic fungus is an integral part of prey digestion in a carnivorous sundew plant.</title>
        <authorList>
            <person name="Tsai I.J."/>
        </authorList>
    </citation>
    <scope>NUCLEOTIDE SEQUENCE [LARGE SCALE GENOMIC DNA]</scope>
    <source>
        <strain evidence="5">169a</strain>
    </source>
</reference>
<dbReference type="GO" id="GO:0006419">
    <property type="term" value="P:alanyl-tRNA aminoacylation"/>
    <property type="evidence" value="ECO:0007669"/>
    <property type="project" value="InterPro"/>
</dbReference>
<dbReference type="GO" id="GO:0003676">
    <property type="term" value="F:nucleic acid binding"/>
    <property type="evidence" value="ECO:0007669"/>
    <property type="project" value="InterPro"/>
</dbReference>
<dbReference type="EMBL" id="CP138583">
    <property type="protein sequence ID" value="WPH00243.1"/>
    <property type="molecule type" value="Genomic_DNA"/>
</dbReference>
<dbReference type="GO" id="GO:0004813">
    <property type="term" value="F:alanine-tRNA ligase activity"/>
    <property type="evidence" value="ECO:0007669"/>
    <property type="project" value="InterPro"/>
</dbReference>
<comment type="similarity">
    <text evidence="3">Belongs to the class-II aminoacyl-tRNA synthetase family. Alax-L subfamily.</text>
</comment>
<dbReference type="InterPro" id="IPR018165">
    <property type="entry name" value="Ala-tRNA-synth_IIc_core"/>
</dbReference>
<dbReference type="Pfam" id="PF07973">
    <property type="entry name" value="tRNA_SAD"/>
    <property type="match status" value="1"/>
</dbReference>
<dbReference type="AlphaFoldDB" id="A0AAQ3M2T4"/>
<dbReference type="PROSITE" id="PS50860">
    <property type="entry name" value="AA_TRNA_LIGASE_II_ALA"/>
    <property type="match status" value="1"/>
</dbReference>
<feature type="domain" description="Alanyl-transfer RNA synthetases family profile" evidence="4">
    <location>
        <begin position="52"/>
        <end position="306"/>
    </location>
</feature>
<name>A0AAQ3M2T4_9PEZI</name>
<dbReference type="PANTHER" id="PTHR43462:SF2">
    <property type="entry name" value="THREONYL AND ALANYL TRNA SYNTHETASE SECOND ADDITIONAL DOMAIN-CONTAINING PROTEIN"/>
    <property type="match status" value="1"/>
</dbReference>
<dbReference type="SUPFAM" id="SSF50447">
    <property type="entry name" value="Translation proteins"/>
    <property type="match status" value="1"/>
</dbReference>
<evidence type="ECO:0000256" key="3">
    <source>
        <dbReference type="ARBA" id="ARBA00008429"/>
    </source>
</evidence>
<dbReference type="GO" id="GO:0005524">
    <property type="term" value="F:ATP binding"/>
    <property type="evidence" value="ECO:0007669"/>
    <property type="project" value="InterPro"/>
</dbReference>
<dbReference type="InterPro" id="IPR051335">
    <property type="entry name" value="Alanyl-tRNA_Editing_Enzymes"/>
</dbReference>
<accession>A0AAQ3M2T4</accession>
<dbReference type="PANTHER" id="PTHR43462">
    <property type="entry name" value="ALANYL-TRNA EDITING PROTEIN"/>
    <property type="match status" value="1"/>
</dbReference>
<dbReference type="Gene3D" id="2.40.30.130">
    <property type="match status" value="1"/>
</dbReference>
<dbReference type="SMART" id="SM00863">
    <property type="entry name" value="tRNA_SAD"/>
    <property type="match status" value="1"/>
</dbReference>
<proteinExistence type="inferred from homology"/>
<organism evidence="5 6">
    <name type="scientific">Acrodontium crateriforme</name>
    <dbReference type="NCBI Taxonomy" id="150365"/>
    <lineage>
        <taxon>Eukaryota</taxon>
        <taxon>Fungi</taxon>
        <taxon>Dikarya</taxon>
        <taxon>Ascomycota</taxon>
        <taxon>Pezizomycotina</taxon>
        <taxon>Dothideomycetes</taxon>
        <taxon>Dothideomycetidae</taxon>
        <taxon>Mycosphaerellales</taxon>
        <taxon>Teratosphaeriaceae</taxon>
        <taxon>Acrodontium</taxon>
    </lineage>
</organism>
<comment type="cofactor">
    <cofactor evidence="1">
        <name>Zn(2+)</name>
        <dbReference type="ChEBI" id="CHEBI:29105"/>
    </cofactor>
</comment>
<gene>
    <name evidence="5" type="ORF">R9X50_00306600</name>
</gene>
<keyword evidence="6" id="KW-1185">Reference proteome</keyword>
<evidence type="ECO:0000259" key="4">
    <source>
        <dbReference type="PROSITE" id="PS50860"/>
    </source>
</evidence>
<evidence type="ECO:0000256" key="2">
    <source>
        <dbReference type="ARBA" id="ARBA00004496"/>
    </source>
</evidence>
<dbReference type="InterPro" id="IPR018163">
    <property type="entry name" value="Thr/Ala-tRNA-synth_IIc_edit"/>
</dbReference>
<protein>
    <recommendedName>
        <fullName evidence="4">Alanyl-transfer RNA synthetases family profile domain-containing protein</fullName>
    </recommendedName>
</protein>
<dbReference type="InterPro" id="IPR012947">
    <property type="entry name" value="tRNA_SAD"/>
</dbReference>
<evidence type="ECO:0000256" key="1">
    <source>
        <dbReference type="ARBA" id="ARBA00001947"/>
    </source>
</evidence>
<evidence type="ECO:0000313" key="5">
    <source>
        <dbReference type="EMBL" id="WPH00243.1"/>
    </source>
</evidence>
<dbReference type="SUPFAM" id="SSF55186">
    <property type="entry name" value="ThrRS/AlaRS common domain"/>
    <property type="match status" value="1"/>
</dbReference>
<dbReference type="Gene3D" id="3.30.980.10">
    <property type="entry name" value="Threonyl-trna Synthetase, Chain A, domain 2"/>
    <property type="match status" value="1"/>
</dbReference>
<sequence length="324" mass="36258">MQKTLYRPVVPLARRYCGLFHLYNHPPCIPLDPTFSQRHWLSIMSVQDNHPPPTKAIFQYDESIRKHIASITSMRRYEVLPETEKSLFKQAIADTWAVETNETIFYAQGGGQPFDTGYMSPVDANQKEIKFIVDAVRSGVEGVGRIIHFGHFDEDGSSLAMGDMIQQHIDGARRDLNSRIHTAGHTVSLAVRRLAETTPDLNVTDGFKAQHYPDVAYVDFQGTIDPKFKYAIYDQSNKFVRDALPINVYWCKPDELEKNDVIAIEGMPVIAGFDGKTRIVDIVGAGAYPCGGTHVPDTSLVGEIKIKSMKTKKGITKIAYEVAP</sequence>
<dbReference type="InterPro" id="IPR009000">
    <property type="entry name" value="Transl_B-barrel_sf"/>
</dbReference>
<comment type="subcellular location">
    <subcellularLocation>
        <location evidence="2">Cytoplasm</location>
    </subcellularLocation>
</comment>
<dbReference type="Proteomes" id="UP001303373">
    <property type="component" value="Chromosome 4"/>
</dbReference>